<comment type="caution">
    <text evidence="1">The sequence shown here is derived from an EMBL/GenBank/DDBJ whole genome shotgun (WGS) entry which is preliminary data.</text>
</comment>
<dbReference type="Proteomes" id="UP000660131">
    <property type="component" value="Unassembled WGS sequence"/>
</dbReference>
<sequence>MLPDKLNSGLDSLTSQSPVHYYGFVSQRGQDVLLHSPNGDPANKAWRVEYYEKGEWVVQNTATKVFTKLSPGDNVIVRITAKNPEILNELTYAVVLGSYPVLKGYDLFDEPGVIRIPSGYTEPNWLATQVYKEAMLEVRFTDTKGVTLEGGVALFGLTFGEGEKSMKGVFVSGANGIVSTRLELGRCYGGVEAKDFVDKQMGFNTWRSYYKVADYFVTNFYVSPLPKASDFLRLGHICDQQVMRTVAPNN</sequence>
<organism evidence="1 2">
    <name type="scientific">Pseudomonas triticifolii</name>
    <dbReference type="NCBI Taxonomy" id="2762592"/>
    <lineage>
        <taxon>Bacteria</taxon>
        <taxon>Pseudomonadati</taxon>
        <taxon>Pseudomonadota</taxon>
        <taxon>Gammaproteobacteria</taxon>
        <taxon>Pseudomonadales</taxon>
        <taxon>Pseudomonadaceae</taxon>
        <taxon>Pseudomonas</taxon>
    </lineage>
</organism>
<evidence type="ECO:0000313" key="1">
    <source>
        <dbReference type="EMBL" id="MBC3955010.1"/>
    </source>
</evidence>
<dbReference type="EMBL" id="JACONV010000003">
    <property type="protein sequence ID" value="MBC3955010.1"/>
    <property type="molecule type" value="Genomic_DNA"/>
</dbReference>
<name>A0ABR7BDK5_9PSED</name>
<protein>
    <submittedName>
        <fullName evidence="1">Uncharacterized protein</fullName>
    </submittedName>
</protein>
<accession>A0ABR7BDK5</accession>
<gene>
    <name evidence="1" type="ORF">H8S56_08305</name>
</gene>
<keyword evidence="2" id="KW-1185">Reference proteome</keyword>
<proteinExistence type="predicted"/>
<evidence type="ECO:0000313" key="2">
    <source>
        <dbReference type="Proteomes" id="UP000660131"/>
    </source>
</evidence>
<reference evidence="1 2" key="1">
    <citation type="submission" date="2020-08" db="EMBL/GenBank/DDBJ databases">
        <title>Putative novel bacterial strains isolated from necrotic wheat leaf tissues caused by Xanthomonas translucens.</title>
        <authorList>
            <person name="Tambong J.T."/>
        </authorList>
    </citation>
    <scope>NUCLEOTIDE SEQUENCE [LARGE SCALE GENOMIC DNA]</scope>
    <source>
        <strain evidence="1 2">DOAB 1067</strain>
    </source>
</reference>